<organism evidence="5 6">
    <name type="scientific">Spirosoma soli</name>
    <dbReference type="NCBI Taxonomy" id="1770529"/>
    <lineage>
        <taxon>Bacteria</taxon>
        <taxon>Pseudomonadati</taxon>
        <taxon>Bacteroidota</taxon>
        <taxon>Cytophagia</taxon>
        <taxon>Cytophagales</taxon>
        <taxon>Cytophagaceae</taxon>
        <taxon>Spirosoma</taxon>
    </lineage>
</organism>
<dbReference type="InterPro" id="IPR036388">
    <property type="entry name" value="WH-like_DNA-bd_sf"/>
</dbReference>
<dbReference type="PROSITE" id="PS50995">
    <property type="entry name" value="HTH_MARR_2"/>
    <property type="match status" value="1"/>
</dbReference>
<dbReference type="PANTHER" id="PTHR42756:SF1">
    <property type="entry name" value="TRANSCRIPTIONAL REPRESSOR OF EMRAB OPERON"/>
    <property type="match status" value="1"/>
</dbReference>
<dbReference type="RefSeq" id="WP_381527478.1">
    <property type="nucleotide sequence ID" value="NZ_JBHULN010000024.1"/>
</dbReference>
<reference evidence="6" key="1">
    <citation type="journal article" date="2019" name="Int. J. Syst. Evol. Microbiol.">
        <title>The Global Catalogue of Microorganisms (GCM) 10K type strain sequencing project: providing services to taxonomists for standard genome sequencing and annotation.</title>
        <authorList>
            <consortium name="The Broad Institute Genomics Platform"/>
            <consortium name="The Broad Institute Genome Sequencing Center for Infectious Disease"/>
            <person name="Wu L."/>
            <person name="Ma J."/>
        </authorList>
    </citation>
    <scope>NUCLEOTIDE SEQUENCE [LARGE SCALE GENOMIC DNA]</scope>
    <source>
        <strain evidence="6">KCTC 42805</strain>
    </source>
</reference>
<keyword evidence="6" id="KW-1185">Reference proteome</keyword>
<evidence type="ECO:0000313" key="6">
    <source>
        <dbReference type="Proteomes" id="UP001597469"/>
    </source>
</evidence>
<gene>
    <name evidence="5" type="ORF">ACFSUS_26005</name>
</gene>
<dbReference type="InterPro" id="IPR036390">
    <property type="entry name" value="WH_DNA-bd_sf"/>
</dbReference>
<dbReference type="PANTHER" id="PTHR42756">
    <property type="entry name" value="TRANSCRIPTIONAL REGULATOR, MARR"/>
    <property type="match status" value="1"/>
</dbReference>
<sequence>MKNYQLIQDLITYVATFEEEQPQAEQQTLFNFITWMNRQLMQIAADRPAPIEPTTTAAESPDVMLGILIGYLYRYSRVYTKKGLENTPLVTYDDFTYLATLWAHQPMTKIDLIERNIQEKTTGTEIIRRLLANDLVEQYNDEVDKRSKRLKLTEKGVKLLNSMWPVMGQVATLLGGTLTLSEKMVLVGLLQKLHIFHNPIFLDQRDEPLDRLLNSMNK</sequence>
<evidence type="ECO:0000256" key="3">
    <source>
        <dbReference type="ARBA" id="ARBA00023163"/>
    </source>
</evidence>
<evidence type="ECO:0000256" key="2">
    <source>
        <dbReference type="ARBA" id="ARBA00023125"/>
    </source>
</evidence>
<dbReference type="SMART" id="SM00347">
    <property type="entry name" value="HTH_MARR"/>
    <property type="match status" value="1"/>
</dbReference>
<dbReference type="Proteomes" id="UP001597469">
    <property type="component" value="Unassembled WGS sequence"/>
</dbReference>
<dbReference type="SUPFAM" id="SSF46785">
    <property type="entry name" value="Winged helix' DNA-binding domain"/>
    <property type="match status" value="1"/>
</dbReference>
<keyword evidence="1" id="KW-0805">Transcription regulation</keyword>
<dbReference type="InterPro" id="IPR000835">
    <property type="entry name" value="HTH_MarR-typ"/>
</dbReference>
<accession>A0ABW5MEY7</accession>
<keyword evidence="2" id="KW-0238">DNA-binding</keyword>
<comment type="caution">
    <text evidence="5">The sequence shown here is derived from an EMBL/GenBank/DDBJ whole genome shotgun (WGS) entry which is preliminary data.</text>
</comment>
<protein>
    <submittedName>
        <fullName evidence="5">MarR family winged helix-turn-helix transcriptional regulator</fullName>
    </submittedName>
</protein>
<evidence type="ECO:0000313" key="5">
    <source>
        <dbReference type="EMBL" id="MFD2574117.1"/>
    </source>
</evidence>
<dbReference type="EMBL" id="JBHULN010000024">
    <property type="protein sequence ID" value="MFD2574117.1"/>
    <property type="molecule type" value="Genomic_DNA"/>
</dbReference>
<feature type="domain" description="HTH marR-type" evidence="4">
    <location>
        <begin position="65"/>
        <end position="195"/>
    </location>
</feature>
<proteinExistence type="predicted"/>
<keyword evidence="3" id="KW-0804">Transcription</keyword>
<evidence type="ECO:0000259" key="4">
    <source>
        <dbReference type="PROSITE" id="PS50995"/>
    </source>
</evidence>
<dbReference type="Gene3D" id="1.10.10.10">
    <property type="entry name" value="Winged helix-like DNA-binding domain superfamily/Winged helix DNA-binding domain"/>
    <property type="match status" value="1"/>
</dbReference>
<dbReference type="Pfam" id="PF13463">
    <property type="entry name" value="HTH_27"/>
    <property type="match status" value="1"/>
</dbReference>
<evidence type="ECO:0000256" key="1">
    <source>
        <dbReference type="ARBA" id="ARBA00023015"/>
    </source>
</evidence>
<name>A0ABW5MEY7_9BACT</name>